<evidence type="ECO:0000256" key="1">
    <source>
        <dbReference type="SAM" id="MobiDB-lite"/>
    </source>
</evidence>
<proteinExistence type="predicted"/>
<organism evidence="2 3">
    <name type="scientific">Lentinula lateritia</name>
    <dbReference type="NCBI Taxonomy" id="40482"/>
    <lineage>
        <taxon>Eukaryota</taxon>
        <taxon>Fungi</taxon>
        <taxon>Dikarya</taxon>
        <taxon>Basidiomycota</taxon>
        <taxon>Agaricomycotina</taxon>
        <taxon>Agaricomycetes</taxon>
        <taxon>Agaricomycetidae</taxon>
        <taxon>Agaricales</taxon>
        <taxon>Marasmiineae</taxon>
        <taxon>Omphalotaceae</taxon>
        <taxon>Lentinula</taxon>
    </lineage>
</organism>
<keyword evidence="3" id="KW-1185">Reference proteome</keyword>
<accession>A0ABQ8VID4</accession>
<feature type="compositionally biased region" description="Acidic residues" evidence="1">
    <location>
        <begin position="168"/>
        <end position="180"/>
    </location>
</feature>
<evidence type="ECO:0000313" key="2">
    <source>
        <dbReference type="EMBL" id="KAJ4492385.1"/>
    </source>
</evidence>
<feature type="non-terminal residue" evidence="2">
    <location>
        <position position="180"/>
    </location>
</feature>
<evidence type="ECO:0008006" key="4">
    <source>
        <dbReference type="Google" id="ProtNLM"/>
    </source>
</evidence>
<evidence type="ECO:0000313" key="3">
    <source>
        <dbReference type="Proteomes" id="UP001150217"/>
    </source>
</evidence>
<gene>
    <name evidence="2" type="ORF">C8R41DRAFT_902915</name>
</gene>
<name>A0ABQ8VID4_9AGAR</name>
<feature type="region of interest" description="Disordered" evidence="1">
    <location>
        <begin position="160"/>
        <end position="180"/>
    </location>
</feature>
<dbReference type="EMBL" id="JANVFT010000038">
    <property type="protein sequence ID" value="KAJ4492385.1"/>
    <property type="molecule type" value="Genomic_DNA"/>
</dbReference>
<sequence>MPPQRSAEELFEVDPDDHQRIICWPCRMHYNERSISKKSKSRHVRTSKHLGALDVWNIDKGDGPSTAKNNSMPTVETAMLSLPDRFKEQERSYISDFPPSTEHAPVYDVQKDSMGNYIDSDGNEIIFSAGPNLEDEQRARLQSLVRQMNALDLLPHHTSLNNFHDNNEEPDDELDDLMQF</sequence>
<protein>
    <recommendedName>
        <fullName evidence="4">BED-type domain-containing protein</fullName>
    </recommendedName>
</protein>
<dbReference type="Proteomes" id="UP001150217">
    <property type="component" value="Unassembled WGS sequence"/>
</dbReference>
<reference evidence="2" key="1">
    <citation type="submission" date="2022-08" db="EMBL/GenBank/DDBJ databases">
        <title>A Global Phylogenomic Analysis of the Shiitake Genus Lentinula.</title>
        <authorList>
            <consortium name="DOE Joint Genome Institute"/>
            <person name="Sierra-Patev S."/>
            <person name="Min B."/>
            <person name="Naranjo-Ortiz M."/>
            <person name="Looney B."/>
            <person name="Konkel Z."/>
            <person name="Slot J.C."/>
            <person name="Sakamoto Y."/>
            <person name="Steenwyk J.L."/>
            <person name="Rokas A."/>
            <person name="Carro J."/>
            <person name="Camarero S."/>
            <person name="Ferreira P."/>
            <person name="Molpeceres G."/>
            <person name="Ruiz-Duenas F.J."/>
            <person name="Serrano A."/>
            <person name="Henrissat B."/>
            <person name="Drula E."/>
            <person name="Hughes K.W."/>
            <person name="Mata J.L."/>
            <person name="Ishikawa N.K."/>
            <person name="Vargas-Isla R."/>
            <person name="Ushijima S."/>
            <person name="Smith C.A."/>
            <person name="Ahrendt S."/>
            <person name="Andreopoulos W."/>
            <person name="He G."/>
            <person name="Labutti K."/>
            <person name="Lipzen A."/>
            <person name="Ng V."/>
            <person name="Riley R."/>
            <person name="Sandor L."/>
            <person name="Barry K."/>
            <person name="Martinez A.T."/>
            <person name="Xiao Y."/>
            <person name="Gibbons J.G."/>
            <person name="Terashima K."/>
            <person name="Grigoriev I.V."/>
            <person name="Hibbett D.S."/>
        </authorList>
    </citation>
    <scope>NUCLEOTIDE SEQUENCE</scope>
    <source>
        <strain evidence="2">RHP3577 ss4</strain>
    </source>
</reference>
<comment type="caution">
    <text evidence="2">The sequence shown here is derived from an EMBL/GenBank/DDBJ whole genome shotgun (WGS) entry which is preliminary data.</text>
</comment>